<feature type="transmembrane region" description="Helical" evidence="7">
    <location>
        <begin position="121"/>
        <end position="142"/>
    </location>
</feature>
<dbReference type="PANTHER" id="PTHR10981">
    <property type="entry name" value="BATTENIN"/>
    <property type="match status" value="1"/>
</dbReference>
<dbReference type="GO" id="GO:0005765">
    <property type="term" value="C:lysosomal membrane"/>
    <property type="evidence" value="ECO:0007669"/>
    <property type="project" value="UniProtKB-SubCell"/>
</dbReference>
<dbReference type="GO" id="GO:0051453">
    <property type="term" value="P:regulation of intracellular pH"/>
    <property type="evidence" value="ECO:0007669"/>
    <property type="project" value="TreeGrafter"/>
</dbReference>
<comment type="similarity">
    <text evidence="2 7">Belongs to the battenin family.</text>
</comment>
<feature type="transmembrane region" description="Helical" evidence="7">
    <location>
        <begin position="154"/>
        <end position="176"/>
    </location>
</feature>
<gene>
    <name evidence="8" type="ORF">LOAG_04700</name>
</gene>
<evidence type="ECO:0000256" key="3">
    <source>
        <dbReference type="ARBA" id="ARBA00022448"/>
    </source>
</evidence>
<evidence type="ECO:0000256" key="6">
    <source>
        <dbReference type="ARBA" id="ARBA00023136"/>
    </source>
</evidence>
<evidence type="ECO:0000256" key="5">
    <source>
        <dbReference type="ARBA" id="ARBA00022989"/>
    </source>
</evidence>
<dbReference type="PIRSF" id="PIRSF015974">
    <property type="entry name" value="CLN3_BTN1"/>
    <property type="match status" value="1"/>
</dbReference>
<dbReference type="SUPFAM" id="SSF103473">
    <property type="entry name" value="MFS general substrate transporter"/>
    <property type="match status" value="1"/>
</dbReference>
<dbReference type="GeneID" id="9942102"/>
<dbReference type="InterPro" id="IPR018460">
    <property type="entry name" value="Battenin_disease_Cln3_subgr"/>
</dbReference>
<dbReference type="InParanoid" id="A0A1S0U1V2"/>
<keyword evidence="7" id="KW-0458">Lysosome</keyword>
<dbReference type="OMA" id="INNFHYC"/>
<evidence type="ECO:0000256" key="2">
    <source>
        <dbReference type="ARBA" id="ARBA00007467"/>
    </source>
</evidence>
<dbReference type="Pfam" id="PF02487">
    <property type="entry name" value="CLN3"/>
    <property type="match status" value="2"/>
</dbReference>
<feature type="transmembrane region" description="Helical" evidence="7">
    <location>
        <begin position="228"/>
        <end position="248"/>
    </location>
</feature>
<keyword evidence="5 7" id="KW-1133">Transmembrane helix</keyword>
<dbReference type="GO" id="GO:0012505">
    <property type="term" value="C:endomembrane system"/>
    <property type="evidence" value="ECO:0007669"/>
    <property type="project" value="UniProtKB-SubCell"/>
</dbReference>
<dbReference type="KEGG" id="loa:LOAG_04700"/>
<name>A0A1S0U1V2_LOALO</name>
<dbReference type="RefSeq" id="XP_020303030.1">
    <property type="nucleotide sequence ID" value="XM_020446658.1"/>
</dbReference>
<proteinExistence type="inferred from homology"/>
<feature type="transmembrane region" description="Helical" evidence="7">
    <location>
        <begin position="260"/>
        <end position="279"/>
    </location>
</feature>
<evidence type="ECO:0000256" key="4">
    <source>
        <dbReference type="ARBA" id="ARBA00022692"/>
    </source>
</evidence>
<dbReference type="AlphaFoldDB" id="A0A1S0U1V2"/>
<feature type="transmembrane region" description="Helical" evidence="7">
    <location>
        <begin position="329"/>
        <end position="349"/>
    </location>
</feature>
<dbReference type="Gene3D" id="1.20.1250.20">
    <property type="entry name" value="MFS general substrate transporter like domains"/>
    <property type="match status" value="1"/>
</dbReference>
<dbReference type="OrthoDB" id="5965864at2759"/>
<evidence type="ECO:0000313" key="8">
    <source>
        <dbReference type="EMBL" id="EFO23788.2"/>
    </source>
</evidence>
<feature type="transmembrane region" description="Helical" evidence="7">
    <location>
        <begin position="285"/>
        <end position="308"/>
    </location>
</feature>
<protein>
    <recommendedName>
        <fullName evidence="7">Battenin</fullName>
    </recommendedName>
</protein>
<dbReference type="CTD" id="9942102"/>
<dbReference type="InterPro" id="IPR036259">
    <property type="entry name" value="MFS_trans_sf"/>
</dbReference>
<feature type="transmembrane region" description="Helical" evidence="7">
    <location>
        <begin position="33"/>
        <end position="55"/>
    </location>
</feature>
<sequence>MLSAAEDILEQGHQNTMDVERKCLDKINSRRCIITTTGAVLLADILPCLVVKLTFPFFMQRVPFGMRHFIICLLQSLSYLIVAFSSSVVMSLTGVVFASVSSGLGEITYLSLTPYFTKNTISTWSSGTGGAGIIGALTYAVLTEPHFLNLSPKISLLIMLVVPLMFSLAYWCLLILPDSIHRVNIMEPSTWIVPKTCLSETSSNGISNMETEDDKNSSMSSKQVKQRILSFEEMLLVTLVLYQTGVFISRSSVNILQLPYWALVLLPMLQFMNVVVFFLESLYFYIPHIWVLFLLILFEGLFGGASYVNTFIHIHNFAKPDVREFSMSISSLGDAIGIVIAGFVSIPLYNYVCQTSLPIHVTV</sequence>
<dbReference type="PRINTS" id="PR01315">
    <property type="entry name" value="BATTENIN"/>
</dbReference>
<accession>A0A1S0U1V2</accession>
<feature type="transmembrane region" description="Helical" evidence="7">
    <location>
        <begin position="76"/>
        <end position="101"/>
    </location>
</feature>
<dbReference type="GO" id="GO:0007040">
    <property type="term" value="P:lysosome organization"/>
    <property type="evidence" value="ECO:0007669"/>
    <property type="project" value="TreeGrafter"/>
</dbReference>
<keyword evidence="6 7" id="KW-0472">Membrane</keyword>
<dbReference type="EMBL" id="JH712085">
    <property type="protein sequence ID" value="EFO23788.2"/>
    <property type="molecule type" value="Genomic_DNA"/>
</dbReference>
<dbReference type="InterPro" id="IPR003492">
    <property type="entry name" value="Battenin_disease_Cln3"/>
</dbReference>
<keyword evidence="4 7" id="KW-0812">Transmembrane</keyword>
<organism evidence="8">
    <name type="scientific">Loa loa</name>
    <name type="common">Eye worm</name>
    <name type="synonym">Filaria loa</name>
    <dbReference type="NCBI Taxonomy" id="7209"/>
    <lineage>
        <taxon>Eukaryota</taxon>
        <taxon>Metazoa</taxon>
        <taxon>Ecdysozoa</taxon>
        <taxon>Nematoda</taxon>
        <taxon>Chromadorea</taxon>
        <taxon>Rhabditida</taxon>
        <taxon>Spirurina</taxon>
        <taxon>Spiruromorpha</taxon>
        <taxon>Filarioidea</taxon>
        <taxon>Onchocercidae</taxon>
        <taxon>Loa</taxon>
    </lineage>
</organism>
<keyword evidence="3" id="KW-0813">Transport</keyword>
<evidence type="ECO:0000256" key="1">
    <source>
        <dbReference type="ARBA" id="ARBA00004127"/>
    </source>
</evidence>
<evidence type="ECO:0000256" key="7">
    <source>
        <dbReference type="RuleBase" id="RU361113"/>
    </source>
</evidence>
<reference evidence="8" key="1">
    <citation type="submission" date="2012-04" db="EMBL/GenBank/DDBJ databases">
        <title>The Genome Sequence of Loa loa.</title>
        <authorList>
            <consortium name="The Broad Institute Genome Sequencing Platform"/>
            <consortium name="Broad Institute Genome Sequencing Center for Infectious Disease"/>
            <person name="Nutman T.B."/>
            <person name="Fink D.L."/>
            <person name="Russ C."/>
            <person name="Young S."/>
            <person name="Zeng Q."/>
            <person name="Gargeya S."/>
            <person name="Alvarado L."/>
            <person name="Berlin A."/>
            <person name="Chapman S.B."/>
            <person name="Chen Z."/>
            <person name="Freedman E."/>
            <person name="Gellesch M."/>
            <person name="Goldberg J."/>
            <person name="Griggs A."/>
            <person name="Gujja S."/>
            <person name="Heilman E.R."/>
            <person name="Heiman D."/>
            <person name="Howarth C."/>
            <person name="Mehta T."/>
            <person name="Neiman D."/>
            <person name="Pearson M."/>
            <person name="Roberts A."/>
            <person name="Saif S."/>
            <person name="Shea T."/>
            <person name="Shenoy N."/>
            <person name="Sisk P."/>
            <person name="Stolte C."/>
            <person name="Sykes S."/>
            <person name="White J."/>
            <person name="Yandava C."/>
            <person name="Haas B."/>
            <person name="Henn M.R."/>
            <person name="Nusbaum C."/>
            <person name="Birren B."/>
        </authorList>
    </citation>
    <scope>NUCLEOTIDE SEQUENCE [LARGE SCALE GENOMIC DNA]</scope>
</reference>
<comment type="subcellular location">
    <subcellularLocation>
        <location evidence="1">Endomembrane system</location>
        <topology evidence="1">Multi-pass membrane protein</topology>
    </subcellularLocation>
    <subcellularLocation>
        <location evidence="7">Lysosome membrane</location>
        <topology evidence="7">Multi-pass membrane protein</topology>
    </subcellularLocation>
</comment>
<dbReference type="PANTHER" id="PTHR10981:SF0">
    <property type="entry name" value="BATTENIN"/>
    <property type="match status" value="1"/>
</dbReference>